<reference evidence="2" key="1">
    <citation type="journal article" date="2019" name="Sci. Rep.">
        <title>Draft genome of Tanacetum cinerariifolium, the natural source of mosquito coil.</title>
        <authorList>
            <person name="Yamashiro T."/>
            <person name="Shiraishi A."/>
            <person name="Satake H."/>
            <person name="Nakayama K."/>
        </authorList>
    </citation>
    <scope>NUCLEOTIDE SEQUENCE</scope>
</reference>
<accession>A0A6L2K064</accession>
<name>A0A6L2K064_TANCI</name>
<feature type="region of interest" description="Disordered" evidence="1">
    <location>
        <begin position="117"/>
        <end position="195"/>
    </location>
</feature>
<evidence type="ECO:0000256" key="1">
    <source>
        <dbReference type="SAM" id="MobiDB-lite"/>
    </source>
</evidence>
<protein>
    <submittedName>
        <fullName evidence="2">Zinc knuckle CX2CX4HX4C</fullName>
    </submittedName>
</protein>
<proteinExistence type="predicted"/>
<dbReference type="AlphaFoldDB" id="A0A6L2K064"/>
<comment type="caution">
    <text evidence="2">The sequence shown here is derived from an EMBL/GenBank/DDBJ whole genome shotgun (WGS) entry which is preliminary data.</text>
</comment>
<dbReference type="EMBL" id="BKCJ010001531">
    <property type="protein sequence ID" value="GEU42152.1"/>
    <property type="molecule type" value="Genomic_DNA"/>
</dbReference>
<evidence type="ECO:0000313" key="2">
    <source>
        <dbReference type="EMBL" id="GEU42152.1"/>
    </source>
</evidence>
<feature type="region of interest" description="Disordered" evidence="1">
    <location>
        <begin position="79"/>
        <end position="104"/>
    </location>
</feature>
<organism evidence="2">
    <name type="scientific">Tanacetum cinerariifolium</name>
    <name type="common">Dalmatian daisy</name>
    <name type="synonym">Chrysanthemum cinerariifolium</name>
    <dbReference type="NCBI Taxonomy" id="118510"/>
    <lineage>
        <taxon>Eukaryota</taxon>
        <taxon>Viridiplantae</taxon>
        <taxon>Streptophyta</taxon>
        <taxon>Embryophyta</taxon>
        <taxon>Tracheophyta</taxon>
        <taxon>Spermatophyta</taxon>
        <taxon>Magnoliopsida</taxon>
        <taxon>eudicotyledons</taxon>
        <taxon>Gunneridae</taxon>
        <taxon>Pentapetalae</taxon>
        <taxon>asterids</taxon>
        <taxon>campanulids</taxon>
        <taxon>Asterales</taxon>
        <taxon>Asteraceae</taxon>
        <taxon>Asteroideae</taxon>
        <taxon>Anthemideae</taxon>
        <taxon>Anthemidinae</taxon>
        <taxon>Tanacetum</taxon>
    </lineage>
</organism>
<feature type="compositionally biased region" description="Polar residues" evidence="1">
    <location>
        <begin position="125"/>
        <end position="154"/>
    </location>
</feature>
<sequence>MPENNRLSQSPNKVTPGDLIVQSVDINTKSTSYAGAVGASTKDQPKVNSNFHSLVADPVFDGVTISIPHRVVEKTNDGFQTVGKKKRRGKSKSTNGGQFVVPLVKQNARYEPKVTISEPKKGATNVGNASKSSSMLKSAGTSSKKGNITTSNFYSALENEEDEDEEHVENVYDEPANLFPNSKTSESSSFTAAAG</sequence>
<feature type="compositionally biased region" description="Acidic residues" evidence="1">
    <location>
        <begin position="158"/>
        <end position="167"/>
    </location>
</feature>
<feature type="compositionally biased region" description="Polar residues" evidence="1">
    <location>
        <begin position="179"/>
        <end position="195"/>
    </location>
</feature>
<gene>
    <name evidence="2" type="ORF">Tci_014130</name>
</gene>